<keyword evidence="3" id="KW-1185">Reference proteome</keyword>
<evidence type="ECO:0000313" key="2">
    <source>
        <dbReference type="EMBL" id="KAF2401965.1"/>
    </source>
</evidence>
<feature type="compositionally biased region" description="Polar residues" evidence="1">
    <location>
        <begin position="126"/>
        <end position="135"/>
    </location>
</feature>
<feature type="compositionally biased region" description="Polar residues" evidence="1">
    <location>
        <begin position="220"/>
        <end position="232"/>
    </location>
</feature>
<feature type="compositionally biased region" description="Basic and acidic residues" evidence="1">
    <location>
        <begin position="143"/>
        <end position="155"/>
    </location>
</feature>
<feature type="region of interest" description="Disordered" evidence="1">
    <location>
        <begin position="199"/>
        <end position="289"/>
    </location>
</feature>
<proteinExistence type="predicted"/>
<feature type="compositionally biased region" description="Polar residues" evidence="1">
    <location>
        <begin position="267"/>
        <end position="276"/>
    </location>
</feature>
<sequence>MTSTPTLSNSYICKTSPGNCCRRSCSGWPNGYLKNLRINFLQISVLYRDPLSIRYLYSNPNHQSPPALIIPSTSHSHSTQHISLTITLDYDYIESSGAHIRLSRNHQRSLASAESIIPACRPASPRITSPNTNVENAPVGKVRKQDSRVTANQDRRKPCCRHNLAFSNAAIVVFSAHRRISTPFGNISCPLRHTLHSELPIMRSSPRRKAKNAIEPETSAPYQTHQITQCTRTPRKNTPRKSATAAHVPPDRRPHVHPAIKGPNIHHPQQSTTSKNTPHEDPSPVRISK</sequence>
<feature type="region of interest" description="Disordered" evidence="1">
    <location>
        <begin position="122"/>
        <end position="155"/>
    </location>
</feature>
<dbReference type="Proteomes" id="UP000799640">
    <property type="component" value="Unassembled WGS sequence"/>
</dbReference>
<dbReference type="EMBL" id="ML996692">
    <property type="protein sequence ID" value="KAF2401965.1"/>
    <property type="molecule type" value="Genomic_DNA"/>
</dbReference>
<organism evidence="2 3">
    <name type="scientific">Trichodelitschia bisporula</name>
    <dbReference type="NCBI Taxonomy" id="703511"/>
    <lineage>
        <taxon>Eukaryota</taxon>
        <taxon>Fungi</taxon>
        <taxon>Dikarya</taxon>
        <taxon>Ascomycota</taxon>
        <taxon>Pezizomycotina</taxon>
        <taxon>Dothideomycetes</taxon>
        <taxon>Dothideomycetes incertae sedis</taxon>
        <taxon>Phaeotrichales</taxon>
        <taxon>Phaeotrichaceae</taxon>
        <taxon>Trichodelitschia</taxon>
    </lineage>
</organism>
<evidence type="ECO:0000313" key="3">
    <source>
        <dbReference type="Proteomes" id="UP000799640"/>
    </source>
</evidence>
<evidence type="ECO:0000256" key="1">
    <source>
        <dbReference type="SAM" id="MobiDB-lite"/>
    </source>
</evidence>
<accession>A0A6G1I1V8</accession>
<gene>
    <name evidence="2" type="ORF">EJ06DRAFT_369851</name>
</gene>
<reference evidence="2" key="1">
    <citation type="journal article" date="2020" name="Stud. Mycol.">
        <title>101 Dothideomycetes genomes: a test case for predicting lifestyles and emergence of pathogens.</title>
        <authorList>
            <person name="Haridas S."/>
            <person name="Albert R."/>
            <person name="Binder M."/>
            <person name="Bloem J."/>
            <person name="Labutti K."/>
            <person name="Salamov A."/>
            <person name="Andreopoulos B."/>
            <person name="Baker S."/>
            <person name="Barry K."/>
            <person name="Bills G."/>
            <person name="Bluhm B."/>
            <person name="Cannon C."/>
            <person name="Castanera R."/>
            <person name="Culley D."/>
            <person name="Daum C."/>
            <person name="Ezra D."/>
            <person name="Gonzalez J."/>
            <person name="Henrissat B."/>
            <person name="Kuo A."/>
            <person name="Liang C."/>
            <person name="Lipzen A."/>
            <person name="Lutzoni F."/>
            <person name="Magnuson J."/>
            <person name="Mondo S."/>
            <person name="Nolan M."/>
            <person name="Ohm R."/>
            <person name="Pangilinan J."/>
            <person name="Park H.-J."/>
            <person name="Ramirez L."/>
            <person name="Alfaro M."/>
            <person name="Sun H."/>
            <person name="Tritt A."/>
            <person name="Yoshinaga Y."/>
            <person name="Zwiers L.-H."/>
            <person name="Turgeon B."/>
            <person name="Goodwin S."/>
            <person name="Spatafora J."/>
            <person name="Crous P."/>
            <person name="Grigoriev I."/>
        </authorList>
    </citation>
    <scope>NUCLEOTIDE SEQUENCE</scope>
    <source>
        <strain evidence="2">CBS 262.69</strain>
    </source>
</reference>
<dbReference type="AlphaFoldDB" id="A0A6G1I1V8"/>
<protein>
    <submittedName>
        <fullName evidence="2">Uncharacterized protein</fullName>
    </submittedName>
</protein>
<name>A0A6G1I1V8_9PEZI</name>